<dbReference type="FunFam" id="2.60.40.60:FF:000128">
    <property type="entry name" value="neural-cadherin isoform X2"/>
    <property type="match status" value="1"/>
</dbReference>
<dbReference type="Pfam" id="PF00008">
    <property type="entry name" value="EGF"/>
    <property type="match status" value="2"/>
</dbReference>
<evidence type="ECO:0000256" key="2">
    <source>
        <dbReference type="ARBA" id="ARBA00022536"/>
    </source>
</evidence>
<dbReference type="PRINTS" id="PR00205">
    <property type="entry name" value="CADHERIN"/>
</dbReference>
<feature type="domain" description="Cadherin" evidence="18">
    <location>
        <begin position="494"/>
        <end position="598"/>
    </location>
</feature>
<dbReference type="FunFam" id="2.60.40.60:FF:000112">
    <property type="entry name" value="neural-cadherin isoform X1"/>
    <property type="match status" value="1"/>
</dbReference>
<evidence type="ECO:0000256" key="9">
    <source>
        <dbReference type="ARBA" id="ARBA00023157"/>
    </source>
</evidence>
<keyword evidence="10" id="KW-0325">Glycoprotein</keyword>
<dbReference type="GO" id="GO:0009887">
    <property type="term" value="P:animal organ morphogenesis"/>
    <property type="evidence" value="ECO:0007669"/>
    <property type="project" value="UniProtKB-ARBA"/>
</dbReference>
<keyword evidence="8 15" id="KW-0472">Membrane</keyword>
<keyword evidence="7 15" id="KW-1133">Transmembrane helix</keyword>
<comment type="caution">
    <text evidence="19">The sequence shown here is derived from an EMBL/GenBank/DDBJ whole genome shotgun (WGS) entry which is preliminary data.</text>
</comment>
<keyword evidence="3 13" id="KW-0812">Transmembrane</keyword>
<evidence type="ECO:0000256" key="12">
    <source>
        <dbReference type="PROSITE-ProRule" id="PRU00076"/>
    </source>
</evidence>
<dbReference type="InterPro" id="IPR056370">
    <property type="entry name" value="Shg-like_Ig-like"/>
</dbReference>
<dbReference type="OrthoDB" id="6079678at2759"/>
<dbReference type="SUPFAM" id="SSF49313">
    <property type="entry name" value="Cadherin-like"/>
    <property type="match status" value="7"/>
</dbReference>
<evidence type="ECO:0000256" key="6">
    <source>
        <dbReference type="ARBA" id="ARBA00022889"/>
    </source>
</evidence>
<dbReference type="Pfam" id="PF00028">
    <property type="entry name" value="Cadherin"/>
    <property type="match status" value="5"/>
</dbReference>
<dbReference type="SMART" id="SM00179">
    <property type="entry name" value="EGF_CA"/>
    <property type="match status" value="4"/>
</dbReference>
<reference evidence="19" key="1">
    <citation type="submission" date="2021-03" db="EMBL/GenBank/DDBJ databases">
        <title>Chromosome level genome of the anhydrobiotic midge Polypedilum vanderplanki.</title>
        <authorList>
            <person name="Yoshida Y."/>
            <person name="Kikawada T."/>
            <person name="Gusev O."/>
        </authorList>
    </citation>
    <scope>NUCLEOTIDE SEQUENCE</scope>
    <source>
        <strain evidence="19">NIAS01</strain>
        <tissue evidence="19">Whole body or cell culture</tissue>
    </source>
</reference>
<keyword evidence="5 11" id="KW-0106">Calcium</keyword>
<dbReference type="InterPro" id="IPR000233">
    <property type="entry name" value="Cadherin_Y-type_LIR"/>
</dbReference>
<evidence type="ECO:0000256" key="10">
    <source>
        <dbReference type="ARBA" id="ARBA00023180"/>
    </source>
</evidence>
<dbReference type="Gene3D" id="4.10.900.10">
    <property type="entry name" value="TCF3-CBD (Catenin binding domain)"/>
    <property type="match status" value="1"/>
</dbReference>
<keyword evidence="2 12" id="KW-0245">EGF-like domain</keyword>
<dbReference type="EMBL" id="JADBJN010000002">
    <property type="protein sequence ID" value="KAG5675187.1"/>
    <property type="molecule type" value="Genomic_DNA"/>
</dbReference>
<dbReference type="InterPro" id="IPR020894">
    <property type="entry name" value="Cadherin_CS"/>
</dbReference>
<dbReference type="GO" id="GO:0048589">
    <property type="term" value="P:developmental growth"/>
    <property type="evidence" value="ECO:0007669"/>
    <property type="project" value="UniProtKB-ARBA"/>
</dbReference>
<feature type="transmembrane region" description="Helical" evidence="15">
    <location>
        <begin position="1554"/>
        <end position="1575"/>
    </location>
</feature>
<dbReference type="Gene3D" id="2.60.40.60">
    <property type="entry name" value="Cadherins"/>
    <property type="match status" value="6"/>
</dbReference>
<keyword evidence="6 13" id="KW-0130">Cell adhesion</keyword>
<dbReference type="GO" id="GO:0001736">
    <property type="term" value="P:establishment of planar polarity"/>
    <property type="evidence" value="ECO:0007669"/>
    <property type="project" value="UniProtKB-ARBA"/>
</dbReference>
<dbReference type="PROSITE" id="PS00022">
    <property type="entry name" value="EGF_1"/>
    <property type="match status" value="3"/>
</dbReference>
<dbReference type="CDD" id="cd11304">
    <property type="entry name" value="Cadherin_repeat"/>
    <property type="match status" value="5"/>
</dbReference>
<dbReference type="SMART" id="SM00181">
    <property type="entry name" value="EGF"/>
    <property type="match status" value="4"/>
</dbReference>
<evidence type="ECO:0000256" key="7">
    <source>
        <dbReference type="ARBA" id="ARBA00022989"/>
    </source>
</evidence>
<keyword evidence="20" id="KW-1185">Reference proteome</keyword>
<evidence type="ECO:0000313" key="19">
    <source>
        <dbReference type="EMBL" id="KAG5675187.1"/>
    </source>
</evidence>
<organism evidence="19 20">
    <name type="scientific">Polypedilum vanderplanki</name>
    <name type="common">Sleeping chironomid midge</name>
    <dbReference type="NCBI Taxonomy" id="319348"/>
    <lineage>
        <taxon>Eukaryota</taxon>
        <taxon>Metazoa</taxon>
        <taxon>Ecdysozoa</taxon>
        <taxon>Arthropoda</taxon>
        <taxon>Hexapoda</taxon>
        <taxon>Insecta</taxon>
        <taxon>Pterygota</taxon>
        <taxon>Neoptera</taxon>
        <taxon>Endopterygota</taxon>
        <taxon>Diptera</taxon>
        <taxon>Nematocera</taxon>
        <taxon>Chironomoidea</taxon>
        <taxon>Chironomidae</taxon>
        <taxon>Chironominae</taxon>
        <taxon>Polypedilum</taxon>
        <taxon>Polypedilum</taxon>
    </lineage>
</organism>
<dbReference type="CDD" id="cd00110">
    <property type="entry name" value="LamG"/>
    <property type="match status" value="2"/>
</dbReference>
<dbReference type="FunFam" id="2.10.25.10:FF:000294">
    <property type="entry name" value="Delta-like protein"/>
    <property type="match status" value="1"/>
</dbReference>
<feature type="disulfide bond" evidence="12">
    <location>
        <begin position="1530"/>
        <end position="1539"/>
    </location>
</feature>
<dbReference type="InterPro" id="IPR002126">
    <property type="entry name" value="Cadherin-like_dom"/>
</dbReference>
<dbReference type="InterPro" id="IPR000742">
    <property type="entry name" value="EGF"/>
</dbReference>
<dbReference type="FunFam" id="2.60.40.60:FF:000182">
    <property type="entry name" value="Blast:Putative neural-cadherin 2"/>
    <property type="match status" value="1"/>
</dbReference>
<dbReference type="FunFam" id="2.60.120.200:FF:000040">
    <property type="entry name" value="neural-cadherin isoform X1"/>
    <property type="match status" value="1"/>
</dbReference>
<feature type="domain" description="Laminin G" evidence="16">
    <location>
        <begin position="1268"/>
        <end position="1459"/>
    </location>
</feature>
<evidence type="ECO:0000256" key="4">
    <source>
        <dbReference type="ARBA" id="ARBA00022737"/>
    </source>
</evidence>
<dbReference type="CDD" id="cd00054">
    <property type="entry name" value="EGF_CA"/>
    <property type="match status" value="4"/>
</dbReference>
<feature type="domain" description="Cadherin" evidence="18">
    <location>
        <begin position="147"/>
        <end position="262"/>
    </location>
</feature>
<dbReference type="InterPro" id="IPR013320">
    <property type="entry name" value="ConA-like_dom_sf"/>
</dbReference>
<dbReference type="FunFam" id="2.60.40.60:FF:000100">
    <property type="entry name" value="protocadherin Fat 2"/>
    <property type="match status" value="1"/>
</dbReference>
<accession>A0A9J6C050</accession>
<dbReference type="InterPro" id="IPR039808">
    <property type="entry name" value="Cadherin"/>
</dbReference>
<dbReference type="PROSITE" id="PS50025">
    <property type="entry name" value="LAM_G_DOMAIN"/>
    <property type="match status" value="2"/>
</dbReference>
<dbReference type="GO" id="GO:0008013">
    <property type="term" value="F:beta-catenin binding"/>
    <property type="evidence" value="ECO:0007669"/>
    <property type="project" value="TreeGrafter"/>
</dbReference>
<evidence type="ECO:0000259" key="18">
    <source>
        <dbReference type="PROSITE" id="PS50268"/>
    </source>
</evidence>
<dbReference type="PROSITE" id="PS50026">
    <property type="entry name" value="EGF_3"/>
    <property type="match status" value="3"/>
</dbReference>
<comment type="caution">
    <text evidence="12">Lacks conserved residue(s) required for the propagation of feature annotation.</text>
</comment>
<dbReference type="InterPro" id="IPR015919">
    <property type="entry name" value="Cadherin-like_sf"/>
</dbReference>
<feature type="domain" description="Cadherin" evidence="18">
    <location>
        <begin position="375"/>
        <end position="493"/>
    </location>
</feature>
<dbReference type="Pfam" id="PF24811">
    <property type="entry name" value="Ig_Shg"/>
    <property type="match status" value="1"/>
</dbReference>
<dbReference type="GO" id="GO:0016477">
    <property type="term" value="P:cell migration"/>
    <property type="evidence" value="ECO:0007669"/>
    <property type="project" value="TreeGrafter"/>
</dbReference>
<dbReference type="Proteomes" id="UP001107558">
    <property type="component" value="Chromosome 2"/>
</dbReference>
<feature type="disulfide bond" evidence="12">
    <location>
        <begin position="1000"/>
        <end position="1009"/>
    </location>
</feature>
<evidence type="ECO:0000259" key="17">
    <source>
        <dbReference type="PROSITE" id="PS50026"/>
    </source>
</evidence>
<evidence type="ECO:0000256" key="14">
    <source>
        <dbReference type="RuleBase" id="RU004357"/>
    </source>
</evidence>
<dbReference type="Gene3D" id="2.60.120.200">
    <property type="match status" value="2"/>
</dbReference>
<evidence type="ECO:0000256" key="3">
    <source>
        <dbReference type="ARBA" id="ARBA00022692"/>
    </source>
</evidence>
<feature type="domain" description="Cadherin" evidence="18">
    <location>
        <begin position="598"/>
        <end position="732"/>
    </location>
</feature>
<dbReference type="GO" id="GO:0016342">
    <property type="term" value="C:catenin complex"/>
    <property type="evidence" value="ECO:0007669"/>
    <property type="project" value="TreeGrafter"/>
</dbReference>
<dbReference type="GO" id="GO:0045296">
    <property type="term" value="F:cadherin binding"/>
    <property type="evidence" value="ECO:0007669"/>
    <property type="project" value="TreeGrafter"/>
</dbReference>
<sequence>MKSLLKSSSYIDTQIKSHTRTHLDTITKFIRTGIADKEDYPLFFEKAFYETEVDENEEINHPILTVTARTAHNELASPVQYKITSGNLDGAFRIHNTTGQIFIACALDYEKIKKYELRITASDSFKENYTTVVINVRDVNDNSPIFEKTSYRTQITEEDDRALPKRVLKVTANDADVDRPNNIIYFLTGPGINAENPSESNFDINKATGEIFVLKPLNRDPPHGRSQWRFNVFAQDEGGEGLVGFAEVQINLKDVNDNAPVFPHGTYNGNVTENGTAGMYVMTMKADDYDDINEGTNAKLIYSIEKNAIEEDTGAPIFEINPDTGVIKTSVCCLDREKTPDYSLQIVATDGGGLKGTGTASIKVTDLNDMPPHFTKDEWFVEVEETDGSTLPDLPILTVTVNDDDEINNFQYKIIDSSGYGADKFSMIKNTDGTGSLKVIQPLDYEDPMQMNGFRFRIQVKDDEKINDTDKNHVAHSWVIVKLKDINDNTPKFKKPLIEASVYESAEIGKVLGTFKAIDLDKGGKGKLTYMINRTSDRHRQFAINSDGVVTIQRPLDRETSARHDLEILAIDDGTPPRTATASLVVIVKDVNDNAPEFAENYRPIVPENSPPRKIIEIRAMDRDDALRGNGAPFQFRLDPSADDTIRSSFKVEQNQKGANGEGVAIVSSLSSFDREQQKEYLLPIVIRDSGTPAKTGTSTLTIVVGDVNDNLMHSGSKDITVYNYLGQAPDTPIGRIFVNDLDDWDLEDKKFYWNDVENHRFKLDEETGMLTMRRGAREGKHKLHFKVYDRKHIQETSANITVSVKHLPYEAIVHSGSLRVVGLTDEQLISNWDSKTQATHRSKIDKLQDKLAELLNVDRKNIDIFSIQLRPNSSPPLTDIRFSAHTQFFYKAVRLNGLVLLHKHEIETSVGINITMVNINECMDENNNCNGSCSSRLDINSNPYVVNANKTAFVGLHINATGNCECDAKTFNKIETCKTHPCLNGGKCVENKYGIRCHCLPNYEGPRCQQTTRSFRGNGWAWYPSLDMCDNSHLSLEFVTLKADGILLYNGPIIKPTISQNSNITTDLSDFISLELDRGYPRLLIDFGSGTSELIVRTKKLLNDGEWHQIDVFWDMETIRIVVDFCKSAEIIEADDGTSPEIDLSSCQAQSKTKPFNEFLNVNTPLQVGGLYREKFDYINTQWQMNPIGEYFDGCIRNIKHNGVYIDLAHPGLSKNTAPGCPVIQDICYNVHPTNKCLDHGTCIGSMNEPKCECHAGWTGQFCNTPTIPTTFKSQSFIKYALSFEPNRFSTSLQMRFRTRERFGEIFRMSDQQTREYGILEVFEAKLRFRYSLNSAQVEEQQIGLTSVQVDDGQWHFVKINRYGSAIMMEIDGGEGKNYNETFTFQGHQWLSIDKQEGIFVGGKPEFTGIKSIEVNSDYQNSCIDDIRLDGKSLPLPPHTNGTQWGQATAARNVERYCASNNPCTNAFCPEPFECVDLWNKYECSCGDGMVVSSEGKGCVDRNECLDMPCLNSGTCINQEPRLRYRCVCPENFWGENCEFMKERQALKLSTSALAAVIACLLIIIILLFLYFSFNRKRTTAATNKKPVTKDDIRENIINYCDEGGGENDMMTFDMKTLKIPMGTQLPELVQHKGTSRPDIAVVSDQIIKVDTTVMNERKRRVDDTIQVQPFDDLRNYAYEGVGSTAGSLSSVLESGTRIKD</sequence>
<comment type="function">
    <text evidence="14">Cadherins are calcium-dependent cell adhesion proteins.</text>
</comment>
<evidence type="ECO:0000256" key="11">
    <source>
        <dbReference type="PROSITE-ProRule" id="PRU00043"/>
    </source>
</evidence>
<dbReference type="InterPro" id="IPR001791">
    <property type="entry name" value="Laminin_G"/>
</dbReference>
<evidence type="ECO:0000256" key="8">
    <source>
        <dbReference type="ARBA" id="ARBA00023136"/>
    </source>
</evidence>
<evidence type="ECO:0008006" key="21">
    <source>
        <dbReference type="Google" id="ProtNLM"/>
    </source>
</evidence>
<dbReference type="PANTHER" id="PTHR24027:SF438">
    <property type="entry name" value="CADHERIN 23"/>
    <property type="match status" value="1"/>
</dbReference>
<keyword evidence="4" id="KW-0677">Repeat</keyword>
<feature type="domain" description="Cadherin" evidence="18">
    <location>
        <begin position="263"/>
        <end position="374"/>
    </location>
</feature>
<dbReference type="Pfam" id="PF01049">
    <property type="entry name" value="CADH_Y-type_LIR"/>
    <property type="match status" value="1"/>
</dbReference>
<dbReference type="PROSITE" id="PS01186">
    <property type="entry name" value="EGF_2"/>
    <property type="match status" value="1"/>
</dbReference>
<dbReference type="GO" id="GO:0007156">
    <property type="term" value="P:homophilic cell adhesion via plasma membrane adhesion molecules"/>
    <property type="evidence" value="ECO:0007669"/>
    <property type="project" value="InterPro"/>
</dbReference>
<evidence type="ECO:0000256" key="13">
    <source>
        <dbReference type="RuleBase" id="RU003318"/>
    </source>
</evidence>
<dbReference type="PANTHER" id="PTHR24027">
    <property type="entry name" value="CADHERIN-23"/>
    <property type="match status" value="1"/>
</dbReference>
<feature type="domain" description="EGF-like" evidence="17">
    <location>
        <begin position="974"/>
        <end position="1010"/>
    </location>
</feature>
<evidence type="ECO:0000313" key="20">
    <source>
        <dbReference type="Proteomes" id="UP001107558"/>
    </source>
</evidence>
<dbReference type="SMART" id="SM00282">
    <property type="entry name" value="LamG"/>
    <property type="match status" value="2"/>
</dbReference>
<name>A0A9J6C050_POLVA</name>
<dbReference type="PROSITE" id="PS50268">
    <property type="entry name" value="CADHERIN_2"/>
    <property type="match status" value="6"/>
</dbReference>
<feature type="disulfide bond" evidence="12">
    <location>
        <begin position="1255"/>
        <end position="1264"/>
    </location>
</feature>
<proteinExistence type="predicted"/>
<dbReference type="SMART" id="SM00112">
    <property type="entry name" value="CA"/>
    <property type="match status" value="6"/>
</dbReference>
<evidence type="ECO:0000256" key="5">
    <source>
        <dbReference type="ARBA" id="ARBA00022837"/>
    </source>
</evidence>
<dbReference type="PROSITE" id="PS00232">
    <property type="entry name" value="CADHERIN_1"/>
    <property type="match status" value="2"/>
</dbReference>
<feature type="domain" description="EGF-like" evidence="17">
    <location>
        <begin position="1225"/>
        <end position="1265"/>
    </location>
</feature>
<feature type="disulfide bond" evidence="12">
    <location>
        <begin position="1511"/>
        <end position="1528"/>
    </location>
</feature>
<gene>
    <name evidence="19" type="ORF">PVAND_005111</name>
</gene>
<feature type="domain" description="Laminin G" evidence="16">
    <location>
        <begin position="1011"/>
        <end position="1222"/>
    </location>
</feature>
<feature type="domain" description="Cadherin" evidence="18">
    <location>
        <begin position="45"/>
        <end position="146"/>
    </location>
</feature>
<dbReference type="SUPFAM" id="SSF49899">
    <property type="entry name" value="Concanavalin A-like lectins/glucanases"/>
    <property type="match status" value="2"/>
</dbReference>
<evidence type="ECO:0000256" key="1">
    <source>
        <dbReference type="ARBA" id="ARBA00004251"/>
    </source>
</evidence>
<evidence type="ECO:0000256" key="15">
    <source>
        <dbReference type="SAM" id="Phobius"/>
    </source>
</evidence>
<dbReference type="SUPFAM" id="SSF57196">
    <property type="entry name" value="EGF/Laminin"/>
    <property type="match status" value="2"/>
</dbReference>
<keyword evidence="9 12" id="KW-1015">Disulfide bond</keyword>
<dbReference type="InterPro" id="IPR027397">
    <property type="entry name" value="Catenin-bd_sf"/>
</dbReference>
<dbReference type="FunFam" id="2.60.40.60:FF:000039">
    <property type="entry name" value="FAT atypical cadherin 3"/>
    <property type="match status" value="1"/>
</dbReference>
<dbReference type="GO" id="GO:0005509">
    <property type="term" value="F:calcium ion binding"/>
    <property type="evidence" value="ECO:0007669"/>
    <property type="project" value="UniProtKB-UniRule"/>
</dbReference>
<dbReference type="Pfam" id="PF02210">
    <property type="entry name" value="Laminin_G_2"/>
    <property type="match status" value="2"/>
</dbReference>
<dbReference type="Gene3D" id="2.10.25.10">
    <property type="entry name" value="Laminin"/>
    <property type="match status" value="4"/>
</dbReference>
<dbReference type="InterPro" id="IPR001881">
    <property type="entry name" value="EGF-like_Ca-bd_dom"/>
</dbReference>
<protein>
    <recommendedName>
        <fullName evidence="21">Neural-cadherin</fullName>
    </recommendedName>
</protein>
<dbReference type="GO" id="GO:0007163">
    <property type="term" value="P:establishment or maintenance of cell polarity"/>
    <property type="evidence" value="ECO:0007669"/>
    <property type="project" value="UniProtKB-ARBA"/>
</dbReference>
<feature type="domain" description="EGF-like" evidence="17">
    <location>
        <begin position="1502"/>
        <end position="1540"/>
    </location>
</feature>
<dbReference type="GO" id="GO:0031175">
    <property type="term" value="P:neuron projection development"/>
    <property type="evidence" value="ECO:0007669"/>
    <property type="project" value="TreeGrafter"/>
</dbReference>
<comment type="subcellular location">
    <subcellularLocation>
        <location evidence="1 13">Cell membrane</location>
        <topology evidence="1 13">Single-pass type I membrane protein</topology>
    </subcellularLocation>
</comment>
<evidence type="ECO:0000259" key="16">
    <source>
        <dbReference type="PROSITE" id="PS50025"/>
    </source>
</evidence>